<evidence type="ECO:0000313" key="2">
    <source>
        <dbReference type="EMBL" id="GAA1774855.1"/>
    </source>
</evidence>
<sequence>MSKRGHGSNRRTPNRSATRGRPPVRTHTAMRPEDQELIQGIRTAMRAEPLALADLMSSVLDALDPNSVTPGLVDKPTLTQLVESFSDVPLAETTAALMVIATLTSDELLAARIRREIDGRRHPMPLGVSGLDDLRIVSAWAMAIPGDVGDDLILGLSAPGVPDSSLLVYIDHRFGTLVKDAFLIDESVPQVVANLSEIALRDGHRANFVEVSLADARAQVEPAIAAYGNIDHGMPPGDTWPGLRPLLSHLVRLLPEGGTPLPPRDPADFDELEELEEDASDLAHDFLSGPFGAPVLGDDPADHDLAHVLAMFALDMLGDELLWTPEIIETLMTSALPTILARELYERAPAVLRAFVSYCHDVDGCDQSDTAAALVAVDRWEARYHELRDDPEIVRARIEALTQEWRQLHREALLTRLSPDLVAGLNADPLPDEPLDLSGVASDIATRVQGIASLADVAAMDLYDVEMRTACRRLIAQVALADPAIFRRQSRDAMTAAAFLWIVAKANDALTDDGNPTVAELMAAFELTGSPSQRAMVLLKAIGQEQPAAYGLRLNDPALLTARLRSSWLDILNP</sequence>
<dbReference type="EMBL" id="BAAAPN010000103">
    <property type="protein sequence ID" value="GAA1774855.1"/>
    <property type="molecule type" value="Genomic_DNA"/>
</dbReference>
<organism evidence="2 3">
    <name type="scientific">Nostocoides vanveenii</name>
    <dbReference type="NCBI Taxonomy" id="330835"/>
    <lineage>
        <taxon>Bacteria</taxon>
        <taxon>Bacillati</taxon>
        <taxon>Actinomycetota</taxon>
        <taxon>Actinomycetes</taxon>
        <taxon>Micrococcales</taxon>
        <taxon>Intrasporangiaceae</taxon>
        <taxon>Nostocoides</taxon>
    </lineage>
</organism>
<accession>A0ABP4XDV3</accession>
<evidence type="ECO:0000256" key="1">
    <source>
        <dbReference type="SAM" id="MobiDB-lite"/>
    </source>
</evidence>
<evidence type="ECO:0000313" key="3">
    <source>
        <dbReference type="Proteomes" id="UP001501475"/>
    </source>
</evidence>
<proteinExistence type="predicted"/>
<dbReference type="RefSeq" id="WP_344068675.1">
    <property type="nucleotide sequence ID" value="NZ_BAAAPN010000103.1"/>
</dbReference>
<protein>
    <submittedName>
        <fullName evidence="2">Uncharacterized protein</fullName>
    </submittedName>
</protein>
<comment type="caution">
    <text evidence="2">The sequence shown here is derived from an EMBL/GenBank/DDBJ whole genome shotgun (WGS) entry which is preliminary data.</text>
</comment>
<gene>
    <name evidence="2" type="ORF">GCM10009810_34690</name>
</gene>
<name>A0ABP4XDV3_9MICO</name>
<keyword evidence="3" id="KW-1185">Reference proteome</keyword>
<feature type="region of interest" description="Disordered" evidence="1">
    <location>
        <begin position="1"/>
        <end position="34"/>
    </location>
</feature>
<reference evidence="3" key="1">
    <citation type="journal article" date="2019" name="Int. J. Syst. Evol. Microbiol.">
        <title>The Global Catalogue of Microorganisms (GCM) 10K type strain sequencing project: providing services to taxonomists for standard genome sequencing and annotation.</title>
        <authorList>
            <consortium name="The Broad Institute Genomics Platform"/>
            <consortium name="The Broad Institute Genome Sequencing Center for Infectious Disease"/>
            <person name="Wu L."/>
            <person name="Ma J."/>
        </authorList>
    </citation>
    <scope>NUCLEOTIDE SEQUENCE [LARGE SCALE GENOMIC DNA]</scope>
    <source>
        <strain evidence="3">JCM 15591</strain>
    </source>
</reference>
<dbReference type="Proteomes" id="UP001501475">
    <property type="component" value="Unassembled WGS sequence"/>
</dbReference>
<feature type="compositionally biased region" description="Basic residues" evidence="1">
    <location>
        <begin position="1"/>
        <end position="13"/>
    </location>
</feature>